<name>A0A368PLG4_SETIT</name>
<evidence type="ECO:0000313" key="1">
    <source>
        <dbReference type="EMBL" id="RCV06499.1"/>
    </source>
</evidence>
<gene>
    <name evidence="1" type="ORF">SETIT_1G167600v2</name>
</gene>
<sequence length="115" mass="13193">MFWIIHFVLAKLEKESLPVCSSQHSRGSSAFVISDFVTCEHLLSKEAFHLVIDGKYCSFITSYFFNVLISIHCCLIQPHFLYIIGCHSKIFIYVVHSASSVLKYVCISLPEILRF</sequence>
<reference evidence="1" key="1">
    <citation type="journal article" date="2012" name="Nat. Biotechnol.">
        <title>Reference genome sequence of the model plant Setaria.</title>
        <authorList>
            <person name="Bennetzen J.L."/>
            <person name="Schmutz J."/>
            <person name="Wang H."/>
            <person name="Percifield R."/>
            <person name="Hawkins J."/>
            <person name="Pontaroli A.C."/>
            <person name="Estep M."/>
            <person name="Feng L."/>
            <person name="Vaughn J.N."/>
            <person name="Grimwood J."/>
            <person name="Jenkins J."/>
            <person name="Barry K."/>
            <person name="Lindquist E."/>
            <person name="Hellsten U."/>
            <person name="Deshpande S."/>
            <person name="Wang X."/>
            <person name="Wu X."/>
            <person name="Mitros T."/>
            <person name="Triplett J."/>
            <person name="Yang X."/>
            <person name="Ye C.Y."/>
            <person name="Mauro-Herrera M."/>
            <person name="Wang L."/>
            <person name="Li P."/>
            <person name="Sharma M."/>
            <person name="Sharma R."/>
            <person name="Ronald P.C."/>
            <person name="Panaud O."/>
            <person name="Kellogg E.A."/>
            <person name="Brutnell T.P."/>
            <person name="Doust A.N."/>
            <person name="Tuskan G.A."/>
            <person name="Rokhsar D."/>
            <person name="Devos K.M."/>
        </authorList>
    </citation>
    <scope>NUCLEOTIDE SEQUENCE [LARGE SCALE GENOMIC DNA]</scope>
    <source>
        <strain evidence="1">Yugu1</strain>
    </source>
</reference>
<dbReference type="AlphaFoldDB" id="A0A368PLG4"/>
<organism evidence="1">
    <name type="scientific">Setaria italica</name>
    <name type="common">Foxtail millet</name>
    <name type="synonym">Panicum italicum</name>
    <dbReference type="NCBI Taxonomy" id="4555"/>
    <lineage>
        <taxon>Eukaryota</taxon>
        <taxon>Viridiplantae</taxon>
        <taxon>Streptophyta</taxon>
        <taxon>Embryophyta</taxon>
        <taxon>Tracheophyta</taxon>
        <taxon>Spermatophyta</taxon>
        <taxon>Magnoliopsida</taxon>
        <taxon>Liliopsida</taxon>
        <taxon>Poales</taxon>
        <taxon>Poaceae</taxon>
        <taxon>PACMAD clade</taxon>
        <taxon>Panicoideae</taxon>
        <taxon>Panicodae</taxon>
        <taxon>Paniceae</taxon>
        <taxon>Cenchrinae</taxon>
        <taxon>Setaria</taxon>
    </lineage>
</organism>
<proteinExistence type="predicted"/>
<dbReference type="EMBL" id="CM003528">
    <property type="protein sequence ID" value="RCV06499.1"/>
    <property type="molecule type" value="Genomic_DNA"/>
</dbReference>
<reference evidence="1" key="2">
    <citation type="submission" date="2015-07" db="EMBL/GenBank/DDBJ databases">
        <authorList>
            <person name="Noorani M."/>
        </authorList>
    </citation>
    <scope>NUCLEOTIDE SEQUENCE</scope>
    <source>
        <strain evidence="1">Yugu1</strain>
    </source>
</reference>
<protein>
    <submittedName>
        <fullName evidence="1">Uncharacterized protein</fullName>
    </submittedName>
</protein>
<accession>A0A368PLG4</accession>